<reference evidence="3" key="1">
    <citation type="submission" date="2022-11" db="UniProtKB">
        <authorList>
            <consortium name="WormBaseParasite"/>
        </authorList>
    </citation>
    <scope>IDENTIFICATION</scope>
</reference>
<evidence type="ECO:0000313" key="3">
    <source>
        <dbReference type="WBParaSite" id="sdigi.contig65.g3427.t1"/>
    </source>
</evidence>
<proteinExistence type="predicted"/>
<evidence type="ECO:0000313" key="2">
    <source>
        <dbReference type="Proteomes" id="UP000887581"/>
    </source>
</evidence>
<feature type="transmembrane region" description="Helical" evidence="1">
    <location>
        <begin position="58"/>
        <end position="79"/>
    </location>
</feature>
<dbReference type="AlphaFoldDB" id="A0A915Q607"/>
<organism evidence="2 3">
    <name type="scientific">Setaria digitata</name>
    <dbReference type="NCBI Taxonomy" id="48799"/>
    <lineage>
        <taxon>Eukaryota</taxon>
        <taxon>Metazoa</taxon>
        <taxon>Ecdysozoa</taxon>
        <taxon>Nematoda</taxon>
        <taxon>Chromadorea</taxon>
        <taxon>Rhabditida</taxon>
        <taxon>Spirurina</taxon>
        <taxon>Spiruromorpha</taxon>
        <taxon>Filarioidea</taxon>
        <taxon>Setariidae</taxon>
        <taxon>Setaria</taxon>
    </lineage>
</organism>
<keyword evidence="1" id="KW-1133">Transmembrane helix</keyword>
<keyword evidence="1" id="KW-0472">Membrane</keyword>
<keyword evidence="2" id="KW-1185">Reference proteome</keyword>
<dbReference type="WBParaSite" id="sdigi.contig65.g3427.t1">
    <property type="protein sequence ID" value="sdigi.contig65.g3427.t1"/>
    <property type="gene ID" value="sdigi.contig65.g3427"/>
</dbReference>
<protein>
    <submittedName>
        <fullName evidence="3">Uncharacterized protein</fullName>
    </submittedName>
</protein>
<name>A0A915Q607_9BILA</name>
<dbReference type="Proteomes" id="UP000887581">
    <property type="component" value="Unplaced"/>
</dbReference>
<keyword evidence="1" id="KW-0812">Transmembrane</keyword>
<evidence type="ECO:0000256" key="1">
    <source>
        <dbReference type="SAM" id="Phobius"/>
    </source>
</evidence>
<sequence length="147" mass="17058">MQLEISVEDLASTLDLDPLCFVFRSHQKDIPRRLLVVSSKKENSVKNTENFTKRDLKLATMTKGICLLMITWGMVLLAYRTKSQHISRRGFYVGDNRDDLHMRNFEVVNPFSNSNNNRIRFDSSRELLKRYFDALAGQSLGKRSLMP</sequence>
<accession>A0A915Q607</accession>